<feature type="region of interest" description="Disordered" evidence="2">
    <location>
        <begin position="260"/>
        <end position="285"/>
    </location>
</feature>
<feature type="region of interest" description="Disordered" evidence="2">
    <location>
        <begin position="304"/>
        <end position="328"/>
    </location>
</feature>
<name>A0AAV3P2B7_LITER</name>
<gene>
    <name evidence="4" type="ORF">LIER_05582</name>
</gene>
<proteinExistence type="predicted"/>
<sequence length="1040" mass="114820">MVLGLRNKNRNGPSVQVDYLIHIQEVKPWPPSQSLRNLRAVVVQWEHGERTSGSTNQVVPSIGTGVGVGDGQIEFNESFRLPVTLLRELSNKGRNGDSFQKNCIEFNLYEPRRDKTLKGQLLGSAVLDLADYGVAKETLSISVPINCKRSYRNTVQPLLFLKIEPIVKHHARSSSKDSLARELSMEDGAESVSKLMDEEYADEAEIASFTDDDVSSHSSLVVSFGAVESNGGTPYQNMQNGLGKKEDITGGRKVAHAHLLEEETVNSDKEATESPRSLDASSRSSSMDLSSDLVWISRRIGGSQSSVAVSKEPETKQNIESENKIDIQEHKVKEQGKDTYMGSDFQVVEKLEIANSVKACDTAPDKNILPSSSIAVQEDNASNVNQSSSVSNGKLERKQEWEQQEPILEERSQFDDKKPLDIPSLTSTTKHIISESSAPLFNGEDLVLRQDRPTIDTSKQLRSVRSVIDSNRSNGSVRNNQFAPPYIKGNSSIDRNDAKLYIKDTRNILAESKIMKLETKVKTLEVELREAAALEVALYSIVAEHGSSINKVHAPARRLSRLYHHASKEDSQLIRGSAAKSSVSGLVLVAKACGNDVPRLTFWLSNSIVLRAIVTKSFEEQLSSGTIRGGSNGNNRKKNISPIKRGSLPGHKSRNSRDAVLDDWEDPRTFIVALEKVEAWIFSRIIESIWWQTLTPHMQSGAAKAVRRSMPSDLNKVKRRTSTSSEQESVNLSLELWKRAFKDACERICPVRAAGHECGCLPVLSRLIMGQCVARLDVAMFNAILRESADEIPTDPVSDPISDTDVLPILAGKASFGAGAQLKNAIGNWSRWLTDLFDIDDDDSLEEESSSDNSNEEIKEPNGSTKSFVLLNTLSDLMMLPKDTLLSKTIREEVCPLFGPQVIKRVLNVFVPDEFCPDPVPEGVLEALNSEDSFVDEQDPRINFPCMASPISYIPPSAASISVVGNVESLSQLRRSWSSVLKRSYTSDEELDELDSPLNSIIGSLIVSPSSSKSDSIASNESGNQNAVRYRLLREVWTKD</sequence>
<evidence type="ECO:0000313" key="4">
    <source>
        <dbReference type="EMBL" id="GAA0145373.1"/>
    </source>
</evidence>
<evidence type="ECO:0000259" key="3">
    <source>
        <dbReference type="PROSITE" id="PS51840"/>
    </source>
</evidence>
<evidence type="ECO:0000256" key="2">
    <source>
        <dbReference type="SAM" id="MobiDB-lite"/>
    </source>
</evidence>
<feature type="region of interest" description="Disordered" evidence="2">
    <location>
        <begin position="843"/>
        <end position="862"/>
    </location>
</feature>
<feature type="compositionally biased region" description="Low complexity" evidence="2">
    <location>
        <begin position="274"/>
        <end position="285"/>
    </location>
</feature>
<dbReference type="InterPro" id="IPR021827">
    <property type="entry name" value="Nup186/Nup192/Nup205"/>
</dbReference>
<organism evidence="4 5">
    <name type="scientific">Lithospermum erythrorhizon</name>
    <name type="common">Purple gromwell</name>
    <name type="synonym">Lithospermum officinale var. erythrorhizon</name>
    <dbReference type="NCBI Taxonomy" id="34254"/>
    <lineage>
        <taxon>Eukaryota</taxon>
        <taxon>Viridiplantae</taxon>
        <taxon>Streptophyta</taxon>
        <taxon>Embryophyta</taxon>
        <taxon>Tracheophyta</taxon>
        <taxon>Spermatophyta</taxon>
        <taxon>Magnoliopsida</taxon>
        <taxon>eudicotyledons</taxon>
        <taxon>Gunneridae</taxon>
        <taxon>Pentapetalae</taxon>
        <taxon>asterids</taxon>
        <taxon>lamiids</taxon>
        <taxon>Boraginales</taxon>
        <taxon>Boraginaceae</taxon>
        <taxon>Boraginoideae</taxon>
        <taxon>Lithospermeae</taxon>
        <taxon>Lithospermum</taxon>
    </lineage>
</organism>
<dbReference type="Proteomes" id="UP001454036">
    <property type="component" value="Unassembled WGS sequence"/>
</dbReference>
<reference evidence="4 5" key="1">
    <citation type="submission" date="2024-01" db="EMBL/GenBank/DDBJ databases">
        <title>The complete chloroplast genome sequence of Lithospermum erythrorhizon: insights into the phylogenetic relationship among Boraginaceae species and the maternal lineages of purple gromwells.</title>
        <authorList>
            <person name="Okada T."/>
            <person name="Watanabe K."/>
        </authorList>
    </citation>
    <scope>NUCLEOTIDE SEQUENCE [LARGE SCALE GENOMIC DNA]</scope>
</reference>
<dbReference type="PROSITE" id="PS51840">
    <property type="entry name" value="C2_NT"/>
    <property type="match status" value="1"/>
</dbReference>
<dbReference type="Pfam" id="PF10358">
    <property type="entry name" value="NT-C2"/>
    <property type="match status" value="1"/>
</dbReference>
<feature type="coiled-coil region" evidence="1">
    <location>
        <begin position="507"/>
        <end position="534"/>
    </location>
</feature>
<feature type="compositionally biased region" description="Basic and acidic residues" evidence="2">
    <location>
        <begin position="260"/>
        <end position="273"/>
    </location>
</feature>
<dbReference type="InterPro" id="IPR019448">
    <property type="entry name" value="NT-C2"/>
</dbReference>
<feature type="domain" description="C2 NT-type" evidence="3">
    <location>
        <begin position="7"/>
        <end position="167"/>
    </location>
</feature>
<protein>
    <recommendedName>
        <fullName evidence="3">C2 NT-type domain-containing protein</fullName>
    </recommendedName>
</protein>
<comment type="caution">
    <text evidence="4">The sequence shown here is derived from an EMBL/GenBank/DDBJ whole genome shotgun (WGS) entry which is preliminary data.</text>
</comment>
<accession>A0AAV3P2B7</accession>
<feature type="compositionally biased region" description="Low complexity" evidence="2">
    <location>
        <begin position="380"/>
        <end position="392"/>
    </location>
</feature>
<dbReference type="AlphaFoldDB" id="A0AAV3P2B7"/>
<feature type="compositionally biased region" description="Basic and acidic residues" evidence="2">
    <location>
        <begin position="311"/>
        <end position="328"/>
    </location>
</feature>
<feature type="region of interest" description="Disordered" evidence="2">
    <location>
        <begin position="624"/>
        <end position="659"/>
    </location>
</feature>
<evidence type="ECO:0000256" key="1">
    <source>
        <dbReference type="SAM" id="Coils"/>
    </source>
</evidence>
<feature type="region of interest" description="Disordered" evidence="2">
    <location>
        <begin position="379"/>
        <end position="403"/>
    </location>
</feature>
<keyword evidence="1" id="KW-0175">Coiled coil</keyword>
<keyword evidence="5" id="KW-1185">Reference proteome</keyword>
<dbReference type="PANTHER" id="PTHR31344:SF15">
    <property type="entry name" value="EEIG1_EHBP1 PROTEIN AMINO-TERMINAL DOMAIN PROTEIN"/>
    <property type="match status" value="1"/>
</dbReference>
<dbReference type="PANTHER" id="PTHR31344">
    <property type="entry name" value="NUCLEAR PORE COMPLEX PROTEIN NUP205"/>
    <property type="match status" value="1"/>
</dbReference>
<dbReference type="GO" id="GO:0005643">
    <property type="term" value="C:nuclear pore"/>
    <property type="evidence" value="ECO:0007669"/>
    <property type="project" value="InterPro"/>
</dbReference>
<dbReference type="EMBL" id="BAABME010000772">
    <property type="protein sequence ID" value="GAA0145373.1"/>
    <property type="molecule type" value="Genomic_DNA"/>
</dbReference>
<evidence type="ECO:0000313" key="5">
    <source>
        <dbReference type="Proteomes" id="UP001454036"/>
    </source>
</evidence>